<protein>
    <recommendedName>
        <fullName evidence="2">DNA-directed RNA polymerase</fullName>
        <ecNumber evidence="2">2.7.7.6</ecNumber>
    </recommendedName>
</protein>
<dbReference type="InterPro" id="IPR045867">
    <property type="entry name" value="DNA-dir_RpoC_beta_prime"/>
</dbReference>
<feature type="domain" description="RNA polymerase N-terminal" evidence="7">
    <location>
        <begin position="1"/>
        <end position="150"/>
    </location>
</feature>
<evidence type="ECO:0000256" key="2">
    <source>
        <dbReference type="ARBA" id="ARBA00012418"/>
    </source>
</evidence>
<name>A0A7R9MU28_9ACAR</name>
<dbReference type="AlphaFoldDB" id="A0A7R9MU28"/>
<dbReference type="PANTHER" id="PTHR19376:SF32">
    <property type="entry name" value="DNA-DIRECTED RNA POLYMERASE III SUBUNIT RPC1"/>
    <property type="match status" value="1"/>
</dbReference>
<dbReference type="InterPro" id="IPR000722">
    <property type="entry name" value="RNA_pol_asu"/>
</dbReference>
<evidence type="ECO:0000313" key="8">
    <source>
        <dbReference type="EMBL" id="CAD7666664.1"/>
    </source>
</evidence>
<reference evidence="8" key="1">
    <citation type="submission" date="2020-11" db="EMBL/GenBank/DDBJ databases">
        <authorList>
            <person name="Tran Van P."/>
        </authorList>
    </citation>
    <scope>NUCLEOTIDE SEQUENCE</scope>
</reference>
<evidence type="ECO:0000256" key="1">
    <source>
        <dbReference type="ARBA" id="ARBA00006460"/>
    </source>
</evidence>
<dbReference type="Pfam" id="PF04983">
    <property type="entry name" value="RNA_pol_Rpb1_3"/>
    <property type="match status" value="1"/>
</dbReference>
<dbReference type="GO" id="GO:0003899">
    <property type="term" value="F:DNA-directed RNA polymerase activity"/>
    <property type="evidence" value="ECO:0007669"/>
    <property type="project" value="UniProtKB-EC"/>
</dbReference>
<dbReference type="InterPro" id="IPR006592">
    <property type="entry name" value="RNA_pol_N"/>
</dbReference>
<keyword evidence="9" id="KW-1185">Reference proteome</keyword>
<dbReference type="GO" id="GO:0006351">
    <property type="term" value="P:DNA-templated transcription"/>
    <property type="evidence" value="ECO:0007669"/>
    <property type="project" value="InterPro"/>
</dbReference>
<organism evidence="8">
    <name type="scientific">Oppiella nova</name>
    <dbReference type="NCBI Taxonomy" id="334625"/>
    <lineage>
        <taxon>Eukaryota</taxon>
        <taxon>Metazoa</taxon>
        <taxon>Ecdysozoa</taxon>
        <taxon>Arthropoda</taxon>
        <taxon>Chelicerata</taxon>
        <taxon>Arachnida</taxon>
        <taxon>Acari</taxon>
        <taxon>Acariformes</taxon>
        <taxon>Sarcoptiformes</taxon>
        <taxon>Oribatida</taxon>
        <taxon>Brachypylina</taxon>
        <taxon>Oppioidea</taxon>
        <taxon>Oppiidae</taxon>
        <taxon>Oppiella</taxon>
    </lineage>
</organism>
<sequence length="153" mass="17046">MKQLVLNGTDLHPGANFVEDKTSGLKTFLKYGNRKAVAGKLKNGDVVERHLCNGDIVLFNRQPSLHKLSIMCHKAKVHKHRTLQFNECVCTPYNADFDGDEMNLHLLQTEEAKAEASVLMGTKNNILTPRNGEPLIAAIQDFITGAYLLTQKD</sequence>
<dbReference type="OrthoDB" id="35661at2759"/>
<comment type="similarity">
    <text evidence="1">Belongs to the RNA polymerase beta' chain family.</text>
</comment>
<keyword evidence="5" id="KW-0548">Nucleotidyltransferase</keyword>
<feature type="non-terminal residue" evidence="8">
    <location>
        <position position="153"/>
    </location>
</feature>
<dbReference type="FunFam" id="2.40.40.20:FF:000019">
    <property type="entry name" value="DNA-directed RNA polymerase II subunit RPB1"/>
    <property type="match status" value="1"/>
</dbReference>
<proteinExistence type="inferred from homology"/>
<evidence type="ECO:0000256" key="4">
    <source>
        <dbReference type="ARBA" id="ARBA00022679"/>
    </source>
</evidence>
<evidence type="ECO:0000256" key="3">
    <source>
        <dbReference type="ARBA" id="ARBA00022478"/>
    </source>
</evidence>
<dbReference type="GO" id="GO:0031981">
    <property type="term" value="C:nuclear lumen"/>
    <property type="evidence" value="ECO:0007669"/>
    <property type="project" value="UniProtKB-ARBA"/>
</dbReference>
<keyword evidence="4" id="KW-0808">Transferase</keyword>
<dbReference type="Proteomes" id="UP000728032">
    <property type="component" value="Unassembled WGS sequence"/>
</dbReference>
<dbReference type="EMBL" id="OC969965">
    <property type="protein sequence ID" value="CAD7666664.1"/>
    <property type="molecule type" value="Genomic_DNA"/>
</dbReference>
<dbReference type="Gene3D" id="3.30.1490.180">
    <property type="entry name" value="RNA polymerase ii"/>
    <property type="match status" value="1"/>
</dbReference>
<dbReference type="Gene3D" id="2.40.40.20">
    <property type="match status" value="1"/>
</dbReference>
<evidence type="ECO:0000313" key="9">
    <source>
        <dbReference type="Proteomes" id="UP000728032"/>
    </source>
</evidence>
<evidence type="ECO:0000256" key="5">
    <source>
        <dbReference type="ARBA" id="ARBA00022695"/>
    </source>
</evidence>
<keyword evidence="6" id="KW-0804">Transcription</keyword>
<dbReference type="Gene3D" id="1.10.10.1950">
    <property type="match status" value="1"/>
</dbReference>
<dbReference type="SMART" id="SM00663">
    <property type="entry name" value="RPOLA_N"/>
    <property type="match status" value="1"/>
</dbReference>
<accession>A0A7R9MU28</accession>
<keyword evidence="3" id="KW-0240">DNA-directed RNA polymerase</keyword>
<evidence type="ECO:0000259" key="7">
    <source>
        <dbReference type="SMART" id="SM00663"/>
    </source>
</evidence>
<dbReference type="EMBL" id="CAJPVJ010055140">
    <property type="protein sequence ID" value="CAG2183580.1"/>
    <property type="molecule type" value="Genomic_DNA"/>
</dbReference>
<dbReference type="Pfam" id="PF00623">
    <property type="entry name" value="RNA_pol_Rpb1_2"/>
    <property type="match status" value="1"/>
</dbReference>
<evidence type="ECO:0000256" key="6">
    <source>
        <dbReference type="ARBA" id="ARBA00023163"/>
    </source>
</evidence>
<gene>
    <name evidence="8" type="ORF">ONB1V03_LOCUS23000</name>
</gene>
<dbReference type="SUPFAM" id="SSF64484">
    <property type="entry name" value="beta and beta-prime subunits of DNA dependent RNA-polymerase"/>
    <property type="match status" value="1"/>
</dbReference>
<dbReference type="EC" id="2.7.7.6" evidence="2"/>
<dbReference type="GO" id="GO:0005666">
    <property type="term" value="C:RNA polymerase III complex"/>
    <property type="evidence" value="ECO:0007669"/>
    <property type="project" value="TreeGrafter"/>
</dbReference>
<dbReference type="PANTHER" id="PTHR19376">
    <property type="entry name" value="DNA-DIRECTED RNA POLYMERASE"/>
    <property type="match status" value="1"/>
</dbReference>
<dbReference type="GO" id="GO:0003677">
    <property type="term" value="F:DNA binding"/>
    <property type="evidence" value="ECO:0007669"/>
    <property type="project" value="InterPro"/>
</dbReference>
<dbReference type="InterPro" id="IPR007066">
    <property type="entry name" value="RNA_pol_Rpb1_3"/>
</dbReference>